<dbReference type="Proteomes" id="UP000318741">
    <property type="component" value="Chromosome"/>
</dbReference>
<feature type="region of interest" description="Disordered" evidence="1">
    <location>
        <begin position="1"/>
        <end position="33"/>
    </location>
</feature>
<name>A0A517P573_9PLAN</name>
<evidence type="ECO:0000313" key="3">
    <source>
        <dbReference type="Proteomes" id="UP000318741"/>
    </source>
</evidence>
<evidence type="ECO:0000256" key="1">
    <source>
        <dbReference type="SAM" id="MobiDB-lite"/>
    </source>
</evidence>
<sequence length="369" mass="41860">MPPLPKNPVEAMMPAGGMPALPKTPPKTPWVASRNPSAHIVQQQYVETRSDEIEANRLPGRAVALAVLEAEILRNMPERKRPSSVPFKELWRVYREIERNLQTAELTVNFKCETWFTNPNPYDTYTQMYQRAIEGGRMVLRNTDQNDADLRGFADNMVTFPKSWTGDTPPQRGLKPGRQSPARIRKQMDTGDLIPIHSGDELPAFLAGNPHFNPHTKQAFLALNYGRRPHGSAINYGHSYFVVKNELKPTCFYYAQDTFMRAGKGVDAGAIQVPYNNLGALLEAGGSPFLRESIFKSCYCGERLKDAVSTECKYYLIEAHRFGELTFGEHVEHMAISRINLTDQTLWPQIVANAKEFTRRNDIKLYQIE</sequence>
<protein>
    <submittedName>
        <fullName evidence="2">Uncharacterized protein</fullName>
    </submittedName>
</protein>
<accession>A0A517P573</accession>
<reference evidence="2 3" key="1">
    <citation type="submission" date="2019-02" db="EMBL/GenBank/DDBJ databases">
        <title>Deep-cultivation of Planctomycetes and their phenomic and genomic characterization uncovers novel biology.</title>
        <authorList>
            <person name="Wiegand S."/>
            <person name="Jogler M."/>
            <person name="Boedeker C."/>
            <person name="Pinto D."/>
            <person name="Vollmers J."/>
            <person name="Rivas-Marin E."/>
            <person name="Kohn T."/>
            <person name="Peeters S.H."/>
            <person name="Heuer A."/>
            <person name="Rast P."/>
            <person name="Oberbeckmann S."/>
            <person name="Bunk B."/>
            <person name="Jeske O."/>
            <person name="Meyerdierks A."/>
            <person name="Storesund J.E."/>
            <person name="Kallscheuer N."/>
            <person name="Luecker S."/>
            <person name="Lage O.M."/>
            <person name="Pohl T."/>
            <person name="Merkel B.J."/>
            <person name="Hornburger P."/>
            <person name="Mueller R.-W."/>
            <person name="Bruemmer F."/>
            <person name="Labrenz M."/>
            <person name="Spormann A.M."/>
            <person name="Op den Camp H."/>
            <person name="Overmann J."/>
            <person name="Amann R."/>
            <person name="Jetten M.S.M."/>
            <person name="Mascher T."/>
            <person name="Medema M.H."/>
            <person name="Devos D.P."/>
            <person name="Kaster A.-K."/>
            <person name="Ovreas L."/>
            <person name="Rohde M."/>
            <person name="Galperin M.Y."/>
            <person name="Jogler C."/>
        </authorList>
    </citation>
    <scope>NUCLEOTIDE SEQUENCE [LARGE SCALE GENOMIC DNA]</scope>
    <source>
        <strain evidence="2 3">CA12</strain>
    </source>
</reference>
<dbReference type="AlphaFoldDB" id="A0A517P573"/>
<dbReference type="KEGG" id="acaf:CA12_06040"/>
<proteinExistence type="predicted"/>
<organism evidence="2 3">
    <name type="scientific">Alienimonas californiensis</name>
    <dbReference type="NCBI Taxonomy" id="2527989"/>
    <lineage>
        <taxon>Bacteria</taxon>
        <taxon>Pseudomonadati</taxon>
        <taxon>Planctomycetota</taxon>
        <taxon>Planctomycetia</taxon>
        <taxon>Planctomycetales</taxon>
        <taxon>Planctomycetaceae</taxon>
        <taxon>Alienimonas</taxon>
    </lineage>
</organism>
<keyword evidence="3" id="KW-1185">Reference proteome</keyword>
<feature type="region of interest" description="Disordered" evidence="1">
    <location>
        <begin position="162"/>
        <end position="181"/>
    </location>
</feature>
<evidence type="ECO:0000313" key="2">
    <source>
        <dbReference type="EMBL" id="QDT14529.1"/>
    </source>
</evidence>
<dbReference type="EMBL" id="CP036265">
    <property type="protein sequence ID" value="QDT14529.1"/>
    <property type="molecule type" value="Genomic_DNA"/>
</dbReference>
<gene>
    <name evidence="2" type="ORF">CA12_06040</name>
</gene>